<dbReference type="AlphaFoldDB" id="A0A2T5J4D5"/>
<dbReference type="Pfam" id="PF09357">
    <property type="entry name" value="RteC"/>
    <property type="match status" value="1"/>
</dbReference>
<proteinExistence type="predicted"/>
<gene>
    <name evidence="1" type="ORF">C8P68_11418</name>
</gene>
<organism evidence="1 2">
    <name type="scientific">Mucilaginibacter yixingensis</name>
    <dbReference type="NCBI Taxonomy" id="1295612"/>
    <lineage>
        <taxon>Bacteria</taxon>
        <taxon>Pseudomonadati</taxon>
        <taxon>Bacteroidota</taxon>
        <taxon>Sphingobacteriia</taxon>
        <taxon>Sphingobacteriales</taxon>
        <taxon>Sphingobacteriaceae</taxon>
        <taxon>Mucilaginibacter</taxon>
    </lineage>
</organism>
<protein>
    <submittedName>
        <fullName evidence="1">RteC protein</fullName>
    </submittedName>
</protein>
<sequence>MNTQLKNKTTELEQLLTELPFTEPLEYLQNANRQIDECLQYFREQVKQQPFEDSGAEIEFFKFIRPGIVALKIEEIYKYNLIVNKPIGTSASVVHYFEESLKGLQIFFQLNSFYFQYYKNQFSEMDHLYFRRNSGVLSVPVPDTTDIDPDCSTAMSDLFARFIAYEAVQRHISYEVEVLKNGGAPLSDADQKVPELRWTGDVVNIVELAYGIWLTGQLNDGNASLSQIVRWLEKHLQVNIGIAQRKFTEIARRKRLSITRFIDKMRDAILKKMEGDLV</sequence>
<reference evidence="1 2" key="1">
    <citation type="submission" date="2018-04" db="EMBL/GenBank/DDBJ databases">
        <title>Genomic Encyclopedia of Archaeal and Bacterial Type Strains, Phase II (KMG-II): from individual species to whole genera.</title>
        <authorList>
            <person name="Goeker M."/>
        </authorList>
    </citation>
    <scope>NUCLEOTIDE SEQUENCE [LARGE SCALE GENOMIC DNA]</scope>
    <source>
        <strain evidence="1 2">DSM 26809</strain>
    </source>
</reference>
<evidence type="ECO:0000313" key="2">
    <source>
        <dbReference type="Proteomes" id="UP000244168"/>
    </source>
</evidence>
<dbReference type="InterPro" id="IPR018534">
    <property type="entry name" value="Tet_reg_excision_RteC"/>
</dbReference>
<dbReference type="Proteomes" id="UP000244168">
    <property type="component" value="Unassembled WGS sequence"/>
</dbReference>
<keyword evidence="2" id="KW-1185">Reference proteome</keyword>
<evidence type="ECO:0000313" key="1">
    <source>
        <dbReference type="EMBL" id="PTQ92143.1"/>
    </source>
</evidence>
<dbReference type="EMBL" id="QAOQ01000014">
    <property type="protein sequence ID" value="PTQ92143.1"/>
    <property type="molecule type" value="Genomic_DNA"/>
</dbReference>
<accession>A0A2T5J4D5</accession>
<dbReference type="RefSeq" id="WP_107831737.1">
    <property type="nucleotide sequence ID" value="NZ_CP160205.1"/>
</dbReference>
<dbReference type="OrthoDB" id="790983at2"/>
<name>A0A2T5J4D5_9SPHI</name>
<comment type="caution">
    <text evidence="1">The sequence shown here is derived from an EMBL/GenBank/DDBJ whole genome shotgun (WGS) entry which is preliminary data.</text>
</comment>